<comment type="similarity">
    <text evidence="2 11">Belongs to the CDP-alcohol phosphatidyltransferase class-I family.</text>
</comment>
<dbReference type="GO" id="GO:0008654">
    <property type="term" value="P:phospholipid biosynthetic process"/>
    <property type="evidence" value="ECO:0007669"/>
    <property type="project" value="UniProtKB-KW"/>
</dbReference>
<keyword evidence="6 12" id="KW-1133">Transmembrane helix</keyword>
<gene>
    <name evidence="13" type="ORF">LX77_01507</name>
</gene>
<dbReference type="RefSeq" id="WP_066434230.1">
    <property type="nucleotide sequence ID" value="NZ_LZRN01000019.1"/>
</dbReference>
<evidence type="ECO:0000256" key="1">
    <source>
        <dbReference type="ARBA" id="ARBA00004141"/>
    </source>
</evidence>
<keyword evidence="14" id="KW-1185">Reference proteome</keyword>
<accession>A0A1A7R0J0</accession>
<evidence type="ECO:0000256" key="6">
    <source>
        <dbReference type="ARBA" id="ARBA00022989"/>
    </source>
</evidence>
<keyword evidence="9" id="KW-0594">Phospholipid biosynthesis</keyword>
<evidence type="ECO:0000256" key="12">
    <source>
        <dbReference type="SAM" id="Phobius"/>
    </source>
</evidence>
<dbReference type="InterPro" id="IPR000462">
    <property type="entry name" value="CDP-OH_P_trans"/>
</dbReference>
<evidence type="ECO:0000256" key="7">
    <source>
        <dbReference type="ARBA" id="ARBA00023098"/>
    </source>
</evidence>
<dbReference type="Gene3D" id="1.20.120.1760">
    <property type="match status" value="1"/>
</dbReference>
<evidence type="ECO:0000256" key="5">
    <source>
        <dbReference type="ARBA" id="ARBA00022692"/>
    </source>
</evidence>
<keyword evidence="10" id="KW-1208">Phospholipid metabolism</keyword>
<dbReference type="InterPro" id="IPR043130">
    <property type="entry name" value="CDP-OH_PTrfase_TM_dom"/>
</dbReference>
<evidence type="ECO:0000313" key="13">
    <source>
        <dbReference type="EMBL" id="RAJ25205.1"/>
    </source>
</evidence>
<evidence type="ECO:0000313" key="14">
    <source>
        <dbReference type="Proteomes" id="UP000248987"/>
    </source>
</evidence>
<keyword evidence="5 12" id="KW-0812">Transmembrane</keyword>
<feature type="transmembrane region" description="Helical" evidence="12">
    <location>
        <begin position="175"/>
        <end position="194"/>
    </location>
</feature>
<protein>
    <submittedName>
        <fullName evidence="13">CDP-diacylglycerol--serine O-phosphatidyltransferase</fullName>
    </submittedName>
</protein>
<feature type="transmembrane region" description="Helical" evidence="12">
    <location>
        <begin position="7"/>
        <end position="25"/>
    </location>
</feature>
<feature type="transmembrane region" description="Helical" evidence="12">
    <location>
        <begin position="215"/>
        <end position="243"/>
    </location>
</feature>
<dbReference type="PANTHER" id="PTHR14269:SF61">
    <property type="entry name" value="CDP-DIACYLGLYCEROL--SERINE O-PHOSPHATIDYLTRANSFERASE"/>
    <property type="match status" value="1"/>
</dbReference>
<evidence type="ECO:0000256" key="10">
    <source>
        <dbReference type="ARBA" id="ARBA00023264"/>
    </source>
</evidence>
<dbReference type="InterPro" id="IPR048254">
    <property type="entry name" value="CDP_ALCOHOL_P_TRANSF_CS"/>
</dbReference>
<evidence type="ECO:0000256" key="2">
    <source>
        <dbReference type="ARBA" id="ARBA00010441"/>
    </source>
</evidence>
<feature type="transmembrane region" description="Helical" evidence="12">
    <location>
        <begin position="144"/>
        <end position="163"/>
    </location>
</feature>
<evidence type="ECO:0000256" key="3">
    <source>
        <dbReference type="ARBA" id="ARBA00022516"/>
    </source>
</evidence>
<dbReference type="PANTHER" id="PTHR14269">
    <property type="entry name" value="CDP-DIACYLGLYCEROL--GLYCEROL-3-PHOSPHATE 3-PHOSPHATIDYLTRANSFERASE-RELATED"/>
    <property type="match status" value="1"/>
</dbReference>
<dbReference type="InterPro" id="IPR050324">
    <property type="entry name" value="CDP-alcohol_PTase-I"/>
</dbReference>
<name>A0A1A7R0J0_9FLAO</name>
<keyword evidence="3" id="KW-0444">Lipid biosynthesis</keyword>
<comment type="caution">
    <text evidence="13">The sequence shown here is derived from an EMBL/GenBank/DDBJ whole genome shotgun (WGS) entry which is preliminary data.</text>
</comment>
<reference evidence="13 14" key="1">
    <citation type="submission" date="2018-06" db="EMBL/GenBank/DDBJ databases">
        <title>Genomic Encyclopedia of Archaeal and Bacterial Type Strains, Phase II (KMG-II): from individual species to whole genera.</title>
        <authorList>
            <person name="Goeker M."/>
        </authorList>
    </citation>
    <scope>NUCLEOTIDE SEQUENCE [LARGE SCALE GENOMIC DNA]</scope>
    <source>
        <strain evidence="13 14">DSM 12408</strain>
    </source>
</reference>
<dbReference type="Pfam" id="PF01066">
    <property type="entry name" value="CDP-OH_P_transf"/>
    <property type="match status" value="1"/>
</dbReference>
<dbReference type="EMBL" id="QLLQ01000004">
    <property type="protein sequence ID" value="RAJ25205.1"/>
    <property type="molecule type" value="Genomic_DNA"/>
</dbReference>
<feature type="transmembrane region" description="Helical" evidence="12">
    <location>
        <begin position="68"/>
        <end position="89"/>
    </location>
</feature>
<comment type="subcellular location">
    <subcellularLocation>
        <location evidence="1">Membrane</location>
        <topology evidence="1">Multi-pass membrane protein</topology>
    </subcellularLocation>
</comment>
<keyword evidence="7" id="KW-0443">Lipid metabolism</keyword>
<keyword evidence="8 12" id="KW-0472">Membrane</keyword>
<organism evidence="13 14">
    <name type="scientific">Gelidibacter algens</name>
    <dbReference type="NCBI Taxonomy" id="49280"/>
    <lineage>
        <taxon>Bacteria</taxon>
        <taxon>Pseudomonadati</taxon>
        <taxon>Bacteroidota</taxon>
        <taxon>Flavobacteriia</taxon>
        <taxon>Flavobacteriales</taxon>
        <taxon>Flavobacteriaceae</taxon>
        <taxon>Gelidibacter</taxon>
    </lineage>
</organism>
<evidence type="ECO:0000256" key="8">
    <source>
        <dbReference type="ARBA" id="ARBA00023136"/>
    </source>
</evidence>
<feature type="transmembrane region" description="Helical" evidence="12">
    <location>
        <begin position="109"/>
        <end position="132"/>
    </location>
</feature>
<dbReference type="PROSITE" id="PS00379">
    <property type="entry name" value="CDP_ALCOHOL_P_TRANSF"/>
    <property type="match status" value="1"/>
</dbReference>
<sequence length="252" mass="27968">MALKRHLPNIITLLNLFCGSIAVLFAVQNNFVAAALFVFLGIFFDFFDGLVARKLNVQSPLGLQLDSLADMVTSGLVPGIVMFKLLTLATNASTSFRLGDAWDSSMNWISIQFSPIALIGLLITLASAYRLAKFNLDEDQQSSFTGLPTPANALLILSLPLIMEFQNSNAINAIILNPWFLVAMTLLSCYMLNANIKLFALKFKDWGFKNNAVRYIFIVMCAIFIVLFKFLAIPIIIVFYVLLSLFSKSLSK</sequence>
<dbReference type="GO" id="GO:0016780">
    <property type="term" value="F:phosphotransferase activity, for other substituted phosphate groups"/>
    <property type="evidence" value="ECO:0007669"/>
    <property type="project" value="InterPro"/>
</dbReference>
<dbReference type="STRING" id="49280.A9996_10295"/>
<dbReference type="OrthoDB" id="9777147at2"/>
<proteinExistence type="inferred from homology"/>
<evidence type="ECO:0000256" key="11">
    <source>
        <dbReference type="RuleBase" id="RU003750"/>
    </source>
</evidence>
<feature type="transmembrane region" description="Helical" evidence="12">
    <location>
        <begin position="31"/>
        <end position="47"/>
    </location>
</feature>
<dbReference type="Proteomes" id="UP000248987">
    <property type="component" value="Unassembled WGS sequence"/>
</dbReference>
<keyword evidence="4 11" id="KW-0808">Transferase</keyword>
<dbReference type="GO" id="GO:0016020">
    <property type="term" value="C:membrane"/>
    <property type="evidence" value="ECO:0007669"/>
    <property type="project" value="UniProtKB-SubCell"/>
</dbReference>
<evidence type="ECO:0000256" key="4">
    <source>
        <dbReference type="ARBA" id="ARBA00022679"/>
    </source>
</evidence>
<evidence type="ECO:0000256" key="9">
    <source>
        <dbReference type="ARBA" id="ARBA00023209"/>
    </source>
</evidence>
<dbReference type="AlphaFoldDB" id="A0A1A7R0J0"/>